<feature type="domain" description="HTH luxR-type" evidence="3">
    <location>
        <begin position="487"/>
        <end position="552"/>
    </location>
</feature>
<dbReference type="RefSeq" id="WP_013585625.1">
    <property type="nucleotide sequence ID" value="NC_015125.1"/>
</dbReference>
<dbReference type="KEGG" id="mts:MTES_2536"/>
<organism evidence="4 5">
    <name type="scientific">Microbacterium testaceum (strain StLB037)</name>
    <dbReference type="NCBI Taxonomy" id="979556"/>
    <lineage>
        <taxon>Bacteria</taxon>
        <taxon>Bacillati</taxon>
        <taxon>Actinomycetota</taxon>
        <taxon>Actinomycetes</taxon>
        <taxon>Micrococcales</taxon>
        <taxon>Microbacteriaceae</taxon>
        <taxon>Microbacterium</taxon>
    </lineage>
</organism>
<keyword evidence="1 4" id="KW-0238">DNA-binding</keyword>
<dbReference type="PRINTS" id="PR00038">
    <property type="entry name" value="HTHLUXR"/>
</dbReference>
<evidence type="ECO:0000256" key="1">
    <source>
        <dbReference type="ARBA" id="ARBA00023125"/>
    </source>
</evidence>
<dbReference type="InterPro" id="IPR039420">
    <property type="entry name" value="WalR-like"/>
</dbReference>
<dbReference type="PANTHER" id="PTHR43214">
    <property type="entry name" value="TWO-COMPONENT RESPONSE REGULATOR"/>
    <property type="match status" value="1"/>
</dbReference>
<protein>
    <submittedName>
        <fullName evidence="4">Response regulator containing a CheY-like receiver domain and an HTH DNA-binding domain</fullName>
    </submittedName>
</protein>
<dbReference type="Proteomes" id="UP000008975">
    <property type="component" value="Chromosome"/>
</dbReference>
<sequence>MSDEADELDRAWIDAEHTLLAVFAGDARAHLRVLEARRDGAESDTARAVWGVAAAMAAVIACRFDEASVHADRALRSATDPASAEHRLAAAAVSMTDAMSGAQHDQGARPDPPLPDDAGRGALLVRYLRAEAALSSGAFDVADALIADAGLEPGQVVAPKAPPDAPVDGAALTLQLLWARSSAFHGRAARVRAIHDGIQARSADVPPRAHLVFLAIGCYGAALAADRDRASALADVVLHRARRDVNYLSVGSCIYVGWALRALGQVQRAAALLVAAAGPDLHHCKIWDRAFISEVLVEAALERGDRYGAAVIVDRATSLQRYPVAASAVTRARGAMARSDGLDDRAKGLASAAVLLDQRAGAATEVLRGRLLEAEALLGTDPVEAARMLETVATEADAAGNESLRRHAAQKWRALQQRTSGLVAGTAVMTARQREVVALVAEGHSNTAIAQVLFLSARTVQTHVSDLLRITGARSRAEVAALAAPGSTSAMIALTPRQREIARLIARGLRNSEIARVLSVSDKTVENHVSEILRRLGRRSRAGIAGLAAAGEAPLP</sequence>
<evidence type="ECO:0000256" key="2">
    <source>
        <dbReference type="SAM" id="MobiDB-lite"/>
    </source>
</evidence>
<feature type="domain" description="HTH luxR-type" evidence="3">
    <location>
        <begin position="422"/>
        <end position="487"/>
    </location>
</feature>
<name>E8N768_MICTS</name>
<dbReference type="CDD" id="cd06170">
    <property type="entry name" value="LuxR_C_like"/>
    <property type="match status" value="2"/>
</dbReference>
<proteinExistence type="predicted"/>
<dbReference type="SUPFAM" id="SSF46894">
    <property type="entry name" value="C-terminal effector domain of the bipartite response regulators"/>
    <property type="match status" value="2"/>
</dbReference>
<gene>
    <name evidence="4" type="ordered locus">MTES_2536</name>
</gene>
<dbReference type="HOGENOM" id="CLU_489850_0_0_11"/>
<dbReference type="GO" id="GO:0003677">
    <property type="term" value="F:DNA binding"/>
    <property type="evidence" value="ECO:0007669"/>
    <property type="project" value="UniProtKB-KW"/>
</dbReference>
<feature type="region of interest" description="Disordered" evidence="2">
    <location>
        <begin position="95"/>
        <end position="116"/>
    </location>
</feature>
<dbReference type="Gene3D" id="1.10.10.10">
    <property type="entry name" value="Winged helix-like DNA-binding domain superfamily/Winged helix DNA-binding domain"/>
    <property type="match status" value="2"/>
</dbReference>
<dbReference type="AlphaFoldDB" id="E8N768"/>
<accession>E8N768</accession>
<dbReference type="Pfam" id="PF00196">
    <property type="entry name" value="GerE"/>
    <property type="match status" value="2"/>
</dbReference>
<reference key="2">
    <citation type="submission" date="2011-02" db="EMBL/GenBank/DDBJ databases">
        <title>Genome sequence of Microbacterium testaceum StLB037.</title>
        <authorList>
            <person name="Morohoshi T."/>
            <person name="Wang W.Z."/>
            <person name="Someya N."/>
            <person name="Ikeda T."/>
        </authorList>
    </citation>
    <scope>NUCLEOTIDE SEQUENCE</scope>
    <source>
        <strain>StLB037</strain>
    </source>
</reference>
<dbReference type="OrthoDB" id="3618798at2"/>
<reference evidence="4 5" key="1">
    <citation type="journal article" date="2011" name="J. Bacteriol.">
        <title>Genome sequence of Microbacterium testaceum StLB037, an N-acylhomoserine lactone-degrading bacterium isolated from potato leaves.</title>
        <authorList>
            <person name="Morohoshi T."/>
            <person name="Wang W.-Z."/>
            <person name="Someya N."/>
            <person name="Ikeda T."/>
        </authorList>
    </citation>
    <scope>NUCLEOTIDE SEQUENCE [LARGE SCALE GENOMIC DNA]</scope>
    <source>
        <strain evidence="4 5">StLB037</strain>
    </source>
</reference>
<dbReference type="InterPro" id="IPR016032">
    <property type="entry name" value="Sig_transdc_resp-reg_C-effctor"/>
</dbReference>
<dbReference type="STRING" id="979556.MTES_2536"/>
<dbReference type="SMART" id="SM00421">
    <property type="entry name" value="HTH_LUXR"/>
    <property type="match status" value="2"/>
</dbReference>
<dbReference type="InterPro" id="IPR036388">
    <property type="entry name" value="WH-like_DNA-bd_sf"/>
</dbReference>
<evidence type="ECO:0000313" key="5">
    <source>
        <dbReference type="Proteomes" id="UP000008975"/>
    </source>
</evidence>
<dbReference type="EMBL" id="AP012052">
    <property type="protein sequence ID" value="BAJ75500.1"/>
    <property type="molecule type" value="Genomic_DNA"/>
</dbReference>
<evidence type="ECO:0000259" key="3">
    <source>
        <dbReference type="PROSITE" id="PS50043"/>
    </source>
</evidence>
<evidence type="ECO:0000313" key="4">
    <source>
        <dbReference type="EMBL" id="BAJ75500.1"/>
    </source>
</evidence>
<dbReference type="GO" id="GO:0006355">
    <property type="term" value="P:regulation of DNA-templated transcription"/>
    <property type="evidence" value="ECO:0007669"/>
    <property type="project" value="InterPro"/>
</dbReference>
<dbReference type="InterPro" id="IPR000792">
    <property type="entry name" value="Tscrpt_reg_LuxR_C"/>
</dbReference>
<dbReference type="PROSITE" id="PS50043">
    <property type="entry name" value="HTH_LUXR_2"/>
    <property type="match status" value="2"/>
</dbReference>
<dbReference type="eggNOG" id="COG2197">
    <property type="taxonomic scope" value="Bacteria"/>
</dbReference>